<dbReference type="PANTHER" id="PTHR33371">
    <property type="entry name" value="INTERMEMBRANE PHOSPHOLIPID TRANSPORT SYSTEM BINDING PROTEIN MLAD-RELATED"/>
    <property type="match status" value="1"/>
</dbReference>
<protein>
    <submittedName>
        <fullName evidence="4">Virulence factor Mce</fullName>
    </submittedName>
</protein>
<keyword evidence="2" id="KW-0472">Membrane</keyword>
<feature type="compositionally biased region" description="Pro residues" evidence="1">
    <location>
        <begin position="439"/>
        <end position="449"/>
    </location>
</feature>
<reference evidence="4 5" key="1">
    <citation type="submission" date="2016-01" db="EMBL/GenBank/DDBJ databases">
        <authorList>
            <consortium name="TB Trials Study Group"/>
            <person name="Sutton G."/>
            <person name="Brinkac L."/>
            <person name="Sanka R."/>
            <person name="Adams M."/>
            <person name="Lau E.L."/>
            <person name="Macaden R."/>
            <person name="Grewal H.M.S."/>
        </authorList>
    </citation>
    <scope>NUCLEOTIDE SEQUENCE [LARGE SCALE GENOMIC DNA]</scope>
    <source>
        <strain evidence="4 5">IS-1744</strain>
    </source>
</reference>
<gene>
    <name evidence="4" type="ORF">AU192_20625</name>
</gene>
<comment type="caution">
    <text evidence="4">The sequence shown here is derived from an EMBL/GenBank/DDBJ whole genome shotgun (WGS) entry which is preliminary data.</text>
</comment>
<feature type="region of interest" description="Disordered" evidence="1">
    <location>
        <begin position="429"/>
        <end position="544"/>
    </location>
</feature>
<evidence type="ECO:0000259" key="3">
    <source>
        <dbReference type="Pfam" id="PF02470"/>
    </source>
</evidence>
<accession>A0A117JIV0</accession>
<evidence type="ECO:0000256" key="1">
    <source>
        <dbReference type="SAM" id="MobiDB-lite"/>
    </source>
</evidence>
<dbReference type="EMBL" id="LQIR01000034">
    <property type="protein sequence ID" value="KUI12556.1"/>
    <property type="molecule type" value="Genomic_DNA"/>
</dbReference>
<dbReference type="AlphaFoldDB" id="A0A117JIV0"/>
<feature type="compositionally biased region" description="Pro residues" evidence="1">
    <location>
        <begin position="487"/>
        <end position="501"/>
    </location>
</feature>
<dbReference type="NCBIfam" id="TIGR00996">
    <property type="entry name" value="Mtu_fam_mce"/>
    <property type="match status" value="1"/>
</dbReference>
<feature type="domain" description="Mce/MlaD" evidence="3">
    <location>
        <begin position="39"/>
        <end position="113"/>
    </location>
</feature>
<evidence type="ECO:0000313" key="4">
    <source>
        <dbReference type="EMBL" id="KUI12556.1"/>
    </source>
</evidence>
<sequence length="563" mass="59596">MLPRVVRIQLVIFSIASIIGVVAMVFAYMQVPTLLGIGKITVTLELPSSGGLYRFANVTYRGVQVGKVTEMDVSRTQATATLRLDTSPRIPSDLQAEVRSVSAVGEQYVELLPRTESPPYLEDGSVIAVSDTTIPQPVSPMLEQVNTLIASIPKGRLSELIDESYKAFSGAGFDMGSLVDSSATLSEALNEDPSRSARLAEDSVPLLDSQVRSTDSLRVWARSLAGITGQVVANDPQLRTLLDEGPAAVDEVAGLLEQIKPTLPVLLANMTTIGQVAVTYRPSLEQVLVLLPPFVANVQSSAPHNNPTGIALGDFRIQMADPNPCTVGFLPPSQWRSPDDQTTIDTPDGLYCKLPQDSPIVVRGARNAPCMGVPGKRAPTVELCYSDKPYQPLAMRQHSLGPYPIDPNLIAQGVPPDDRVTADENLFAPLEGTPLPQGMVPPIPPPPLAPGAKMPSLPPNAIPPLVSQPVDQRGAADAPAPQAGTPHGPPPQSDGSPPPAGTVPATPSSVTTGRSAEGPSVAIAHYDPQTGQYATPDGNVGRQTDLAQRPKSWQQLIYEGGEQ</sequence>
<evidence type="ECO:0000256" key="2">
    <source>
        <dbReference type="SAM" id="Phobius"/>
    </source>
</evidence>
<dbReference type="RefSeq" id="WP_064398881.1">
    <property type="nucleotide sequence ID" value="NZ_LQIR01000034.1"/>
</dbReference>
<feature type="transmembrane region" description="Helical" evidence="2">
    <location>
        <begin position="6"/>
        <end position="29"/>
    </location>
</feature>
<keyword evidence="5" id="KW-1185">Reference proteome</keyword>
<dbReference type="GO" id="GO:0005576">
    <property type="term" value="C:extracellular region"/>
    <property type="evidence" value="ECO:0007669"/>
    <property type="project" value="TreeGrafter"/>
</dbReference>
<proteinExistence type="predicted"/>
<dbReference type="PANTHER" id="PTHR33371:SF16">
    <property type="entry name" value="MCE-FAMILY PROTEIN MCE3F"/>
    <property type="match status" value="1"/>
</dbReference>
<dbReference type="InterPro" id="IPR052336">
    <property type="entry name" value="MlaD_Phospholipid_Transporter"/>
</dbReference>
<evidence type="ECO:0000313" key="5">
    <source>
        <dbReference type="Proteomes" id="UP000053707"/>
    </source>
</evidence>
<feature type="compositionally biased region" description="Polar residues" evidence="1">
    <location>
        <begin position="505"/>
        <end position="514"/>
    </location>
</feature>
<organism evidence="4 5">
    <name type="scientific">Mycobacterium lehmannii</name>
    <dbReference type="NCBI Taxonomy" id="2048550"/>
    <lineage>
        <taxon>Bacteria</taxon>
        <taxon>Bacillati</taxon>
        <taxon>Actinomycetota</taxon>
        <taxon>Actinomycetes</taxon>
        <taxon>Mycobacteriales</taxon>
        <taxon>Mycobacteriaceae</taxon>
        <taxon>Mycobacterium</taxon>
    </lineage>
</organism>
<dbReference type="Proteomes" id="UP000053707">
    <property type="component" value="Unassembled WGS sequence"/>
</dbReference>
<keyword evidence="2" id="KW-0812">Transmembrane</keyword>
<dbReference type="InterPro" id="IPR003399">
    <property type="entry name" value="Mce/MlaD"/>
</dbReference>
<keyword evidence="2" id="KW-1133">Transmembrane helix</keyword>
<dbReference type="InterPro" id="IPR005693">
    <property type="entry name" value="Mce"/>
</dbReference>
<name>A0A117JIV0_9MYCO</name>
<dbReference type="Pfam" id="PF02470">
    <property type="entry name" value="MlaD"/>
    <property type="match status" value="1"/>
</dbReference>